<evidence type="ECO:0000256" key="5">
    <source>
        <dbReference type="ARBA" id="ARBA00022705"/>
    </source>
</evidence>
<keyword evidence="3" id="KW-0808">Transferase</keyword>
<evidence type="ECO:0000256" key="4">
    <source>
        <dbReference type="ARBA" id="ARBA00022695"/>
    </source>
</evidence>
<dbReference type="GO" id="GO:0006260">
    <property type="term" value="P:DNA replication"/>
    <property type="evidence" value="ECO:0007669"/>
    <property type="project" value="UniProtKB-KW"/>
</dbReference>
<keyword evidence="5" id="KW-0235">DNA replication</keyword>
<dbReference type="SUPFAM" id="SSF56672">
    <property type="entry name" value="DNA/RNA polymerases"/>
    <property type="match status" value="1"/>
</dbReference>
<evidence type="ECO:0000256" key="3">
    <source>
        <dbReference type="ARBA" id="ARBA00022679"/>
    </source>
</evidence>
<dbReference type="InterPro" id="IPR043502">
    <property type="entry name" value="DNA/RNA_pol_sf"/>
</dbReference>
<dbReference type="PANTHER" id="PTHR33568:SF3">
    <property type="entry name" value="DNA-DIRECTED DNA POLYMERASE"/>
    <property type="match status" value="1"/>
</dbReference>
<comment type="similarity">
    <text evidence="1">Belongs to the DNA polymerase type-B family.</text>
</comment>
<dbReference type="InterPro" id="IPR023211">
    <property type="entry name" value="DNA_pol_palm_dom_sf"/>
</dbReference>
<dbReference type="Pfam" id="PF03175">
    <property type="entry name" value="DNA_pol_B_2"/>
    <property type="match status" value="1"/>
</dbReference>
<dbReference type="GO" id="GO:0003887">
    <property type="term" value="F:DNA-directed DNA polymerase activity"/>
    <property type="evidence" value="ECO:0007669"/>
    <property type="project" value="UniProtKB-KW"/>
</dbReference>
<feature type="domain" description="DNA-directed DNA polymerase family B mitochondria/virus" evidence="9">
    <location>
        <begin position="31"/>
        <end position="262"/>
    </location>
</feature>
<proteinExistence type="inferred from homology"/>
<feature type="non-terminal residue" evidence="10">
    <location>
        <position position="267"/>
    </location>
</feature>
<dbReference type="Gene3D" id="3.90.1600.10">
    <property type="entry name" value="Palm domain of DNA polymerase"/>
    <property type="match status" value="1"/>
</dbReference>
<dbReference type="EC" id="2.7.7.7" evidence="2"/>
<keyword evidence="7" id="KW-0238">DNA-binding</keyword>
<evidence type="ECO:0000256" key="2">
    <source>
        <dbReference type="ARBA" id="ARBA00012417"/>
    </source>
</evidence>
<evidence type="ECO:0000256" key="7">
    <source>
        <dbReference type="ARBA" id="ARBA00023125"/>
    </source>
</evidence>
<gene>
    <name evidence="10" type="ORF">S01H4_20154</name>
</gene>
<evidence type="ECO:0000256" key="8">
    <source>
        <dbReference type="ARBA" id="ARBA00049244"/>
    </source>
</evidence>
<evidence type="ECO:0000256" key="6">
    <source>
        <dbReference type="ARBA" id="ARBA00022932"/>
    </source>
</evidence>
<sequence length="267" mass="31042">MNWFAESLKQIGERLGVPKIRIDFAKCTESELSMYCKRDVEILLAAYKDFVRFLEGNKISRLCFTIGSTAMACYLLNYYDHKIYIHNNSEAIDLERASYRGGRVECFYLGEKSDETFYALDVNSLYPAVMYHGSFPVKYLTCTERGSVENLKRCLKTEAVIAKVLIETDEPAYAVKRDRTIFPVGRFWTVLCTPELVYALCHNHIVEVKDIITYETASIFTRYVKRLYTLRQDFKSANVKTYENICKLLLNSLYGKFGQRAEVWKKI</sequence>
<evidence type="ECO:0000256" key="1">
    <source>
        <dbReference type="ARBA" id="ARBA00005755"/>
    </source>
</evidence>
<keyword evidence="6" id="KW-0239">DNA-directed DNA polymerase</keyword>
<keyword evidence="4" id="KW-0548">Nucleotidyltransferase</keyword>
<dbReference type="GO" id="GO:0000166">
    <property type="term" value="F:nucleotide binding"/>
    <property type="evidence" value="ECO:0007669"/>
    <property type="project" value="InterPro"/>
</dbReference>
<accession>X0YZA0</accession>
<protein>
    <recommendedName>
        <fullName evidence="2">DNA-directed DNA polymerase</fullName>
        <ecNumber evidence="2">2.7.7.7</ecNumber>
    </recommendedName>
</protein>
<evidence type="ECO:0000313" key="10">
    <source>
        <dbReference type="EMBL" id="GAG61900.1"/>
    </source>
</evidence>
<dbReference type="InterPro" id="IPR004868">
    <property type="entry name" value="DNA-dir_DNA_pol_B_mt/vir"/>
</dbReference>
<dbReference type="AlphaFoldDB" id="X0YZA0"/>
<evidence type="ECO:0000259" key="9">
    <source>
        <dbReference type="Pfam" id="PF03175"/>
    </source>
</evidence>
<dbReference type="GO" id="GO:0003677">
    <property type="term" value="F:DNA binding"/>
    <property type="evidence" value="ECO:0007669"/>
    <property type="project" value="UniProtKB-KW"/>
</dbReference>
<name>X0YZA0_9ZZZZ</name>
<reference evidence="10" key="1">
    <citation type="journal article" date="2014" name="Front. Microbiol.">
        <title>High frequency of phylogenetically diverse reductive dehalogenase-homologous genes in deep subseafloor sedimentary metagenomes.</title>
        <authorList>
            <person name="Kawai M."/>
            <person name="Futagami T."/>
            <person name="Toyoda A."/>
            <person name="Takaki Y."/>
            <person name="Nishi S."/>
            <person name="Hori S."/>
            <person name="Arai W."/>
            <person name="Tsubouchi T."/>
            <person name="Morono Y."/>
            <person name="Uchiyama I."/>
            <person name="Ito T."/>
            <person name="Fujiyama A."/>
            <person name="Inagaki F."/>
            <person name="Takami H."/>
        </authorList>
    </citation>
    <scope>NUCLEOTIDE SEQUENCE</scope>
    <source>
        <strain evidence="10">Expedition CK06-06</strain>
    </source>
</reference>
<dbReference type="Gene3D" id="1.10.287.690">
    <property type="entry name" value="Helix hairpin bin"/>
    <property type="match status" value="1"/>
</dbReference>
<comment type="caution">
    <text evidence="10">The sequence shown here is derived from an EMBL/GenBank/DDBJ whole genome shotgun (WGS) entry which is preliminary data.</text>
</comment>
<organism evidence="10">
    <name type="scientific">marine sediment metagenome</name>
    <dbReference type="NCBI Taxonomy" id="412755"/>
    <lineage>
        <taxon>unclassified sequences</taxon>
        <taxon>metagenomes</taxon>
        <taxon>ecological metagenomes</taxon>
    </lineage>
</organism>
<dbReference type="PANTHER" id="PTHR33568">
    <property type="entry name" value="DNA POLYMERASE"/>
    <property type="match status" value="1"/>
</dbReference>
<dbReference type="EMBL" id="BART01009041">
    <property type="protein sequence ID" value="GAG61900.1"/>
    <property type="molecule type" value="Genomic_DNA"/>
</dbReference>
<comment type="catalytic activity">
    <reaction evidence="8">
        <text>DNA(n) + a 2'-deoxyribonucleoside 5'-triphosphate = DNA(n+1) + diphosphate</text>
        <dbReference type="Rhea" id="RHEA:22508"/>
        <dbReference type="Rhea" id="RHEA-COMP:17339"/>
        <dbReference type="Rhea" id="RHEA-COMP:17340"/>
        <dbReference type="ChEBI" id="CHEBI:33019"/>
        <dbReference type="ChEBI" id="CHEBI:61560"/>
        <dbReference type="ChEBI" id="CHEBI:173112"/>
        <dbReference type="EC" id="2.7.7.7"/>
    </reaction>
</comment>